<name>A0ABN9AX38_9NEOB</name>
<comment type="caution">
    <text evidence="1">The sequence shown here is derived from an EMBL/GenBank/DDBJ whole genome shotgun (WGS) entry which is preliminary data.</text>
</comment>
<evidence type="ECO:0000313" key="1">
    <source>
        <dbReference type="EMBL" id="CAI9540618.1"/>
    </source>
</evidence>
<accession>A0ABN9AX38</accession>
<organism evidence="1 2">
    <name type="scientific">Staurois parvus</name>
    <dbReference type="NCBI Taxonomy" id="386267"/>
    <lineage>
        <taxon>Eukaryota</taxon>
        <taxon>Metazoa</taxon>
        <taxon>Chordata</taxon>
        <taxon>Craniata</taxon>
        <taxon>Vertebrata</taxon>
        <taxon>Euteleostomi</taxon>
        <taxon>Amphibia</taxon>
        <taxon>Batrachia</taxon>
        <taxon>Anura</taxon>
        <taxon>Neobatrachia</taxon>
        <taxon>Ranoidea</taxon>
        <taxon>Ranidae</taxon>
        <taxon>Staurois</taxon>
    </lineage>
</organism>
<dbReference type="EMBL" id="CATNWA010001578">
    <property type="protein sequence ID" value="CAI9540618.1"/>
    <property type="molecule type" value="Genomic_DNA"/>
</dbReference>
<sequence length="42" mass="4731">MLVHLTLPSPKTDNAAVQRCPMCSFIQSVGTLIQEVCYWPDH</sequence>
<protein>
    <submittedName>
        <fullName evidence="1">Uncharacterized protein</fullName>
    </submittedName>
</protein>
<evidence type="ECO:0000313" key="2">
    <source>
        <dbReference type="Proteomes" id="UP001162483"/>
    </source>
</evidence>
<dbReference type="Proteomes" id="UP001162483">
    <property type="component" value="Unassembled WGS sequence"/>
</dbReference>
<keyword evidence="2" id="KW-1185">Reference proteome</keyword>
<proteinExistence type="predicted"/>
<reference evidence="1" key="1">
    <citation type="submission" date="2023-05" db="EMBL/GenBank/DDBJ databases">
        <authorList>
            <person name="Stuckert A."/>
        </authorList>
    </citation>
    <scope>NUCLEOTIDE SEQUENCE</scope>
</reference>
<gene>
    <name evidence="1" type="ORF">SPARVUS_LOCUS1782524</name>
</gene>